<evidence type="ECO:0000313" key="2">
    <source>
        <dbReference type="EMBL" id="EMR85542.1"/>
    </source>
</evidence>
<evidence type="ECO:0000313" key="3">
    <source>
        <dbReference type="Proteomes" id="UP000012045"/>
    </source>
</evidence>
<dbReference type="HOGENOM" id="CLU_2512344_0_0_1"/>
<feature type="compositionally biased region" description="Acidic residues" evidence="1">
    <location>
        <begin position="27"/>
        <end position="48"/>
    </location>
</feature>
<proteinExistence type="predicted"/>
<gene>
    <name evidence="2" type="ORF">BcDW1_5782</name>
</gene>
<protein>
    <submittedName>
        <fullName evidence="2">Uncharacterized protein</fullName>
    </submittedName>
</protein>
<evidence type="ECO:0000256" key="1">
    <source>
        <dbReference type="SAM" id="MobiDB-lite"/>
    </source>
</evidence>
<dbReference type="EMBL" id="KB707895">
    <property type="protein sequence ID" value="EMR85542.1"/>
    <property type="molecule type" value="Genomic_DNA"/>
</dbReference>
<accession>M7UP89</accession>
<organism evidence="2 3">
    <name type="scientific">Botryotinia fuckeliana (strain BcDW1)</name>
    <name type="common">Noble rot fungus</name>
    <name type="synonym">Botrytis cinerea</name>
    <dbReference type="NCBI Taxonomy" id="1290391"/>
    <lineage>
        <taxon>Eukaryota</taxon>
        <taxon>Fungi</taxon>
        <taxon>Dikarya</taxon>
        <taxon>Ascomycota</taxon>
        <taxon>Pezizomycotina</taxon>
        <taxon>Leotiomycetes</taxon>
        <taxon>Helotiales</taxon>
        <taxon>Sclerotiniaceae</taxon>
        <taxon>Botrytis</taxon>
    </lineage>
</organism>
<reference evidence="3" key="1">
    <citation type="journal article" date="2013" name="Genome Announc.">
        <title>Draft genome sequence of Botrytis cinerea BcDW1, inoculum for noble rot of grape berries.</title>
        <authorList>
            <person name="Blanco-Ulate B."/>
            <person name="Allen G."/>
            <person name="Powell A.L."/>
            <person name="Cantu D."/>
        </authorList>
    </citation>
    <scope>NUCLEOTIDE SEQUENCE [LARGE SCALE GENOMIC DNA]</scope>
    <source>
        <strain evidence="3">BcDW1</strain>
    </source>
</reference>
<dbReference type="AlphaFoldDB" id="M7UP89"/>
<sequence>MYKLLGIRHVAPSHRPYYLCITHDEDNNNNDDDDDDNDDDDNDDDDDDITRNLKSSLLRKEMFDIDSNSNINLPNQPTYMKELNS</sequence>
<dbReference type="Proteomes" id="UP000012045">
    <property type="component" value="Unassembled WGS sequence"/>
</dbReference>
<name>M7UP89_BOTF1</name>
<feature type="region of interest" description="Disordered" evidence="1">
    <location>
        <begin position="22"/>
        <end position="49"/>
    </location>
</feature>